<organism evidence="10 11">
    <name type="scientific">Theileria parva</name>
    <name type="common">East coast fever infection agent</name>
    <dbReference type="NCBI Taxonomy" id="5875"/>
    <lineage>
        <taxon>Eukaryota</taxon>
        <taxon>Sar</taxon>
        <taxon>Alveolata</taxon>
        <taxon>Apicomplexa</taxon>
        <taxon>Aconoidasida</taxon>
        <taxon>Piroplasmida</taxon>
        <taxon>Theileriidae</taxon>
        <taxon>Theileria</taxon>
    </lineage>
</organism>
<evidence type="ECO:0000313" key="11">
    <source>
        <dbReference type="Proteomes" id="UP000001949"/>
    </source>
</evidence>
<keyword evidence="2" id="KW-0547">Nucleotide-binding</keyword>
<feature type="domain" description="Helicase C-terminal" evidence="9">
    <location>
        <begin position="674"/>
        <end position="836"/>
    </location>
</feature>
<evidence type="ECO:0008006" key="12">
    <source>
        <dbReference type="Google" id="ProtNLM"/>
    </source>
</evidence>
<dbReference type="EMBL" id="AAGK01000001">
    <property type="protein sequence ID" value="EAN33936.1"/>
    <property type="molecule type" value="Genomic_DNA"/>
</dbReference>
<name>Q4N7X2_THEPA</name>
<evidence type="ECO:0000256" key="1">
    <source>
        <dbReference type="ARBA" id="ARBA00008792"/>
    </source>
</evidence>
<comment type="caution">
    <text evidence="10">The sequence shown here is derived from an EMBL/GenBank/DDBJ whole genome shotgun (WGS) entry which is preliminary data.</text>
</comment>
<dbReference type="InterPro" id="IPR002464">
    <property type="entry name" value="DNA/RNA_helicase_DEAH_CS"/>
</dbReference>
<dbReference type="Pfam" id="PF00270">
    <property type="entry name" value="DEAD"/>
    <property type="match status" value="1"/>
</dbReference>
<feature type="domain" description="T-SNARE coiled-coil homology" evidence="7">
    <location>
        <begin position="142"/>
        <end position="204"/>
    </location>
</feature>
<dbReference type="InParanoid" id="Q4N7X2"/>
<dbReference type="GO" id="GO:0000462">
    <property type="term" value="P:maturation of SSU-rRNA from tricistronic rRNA transcript (SSU-rRNA, 5.8S rRNA, LSU-rRNA)"/>
    <property type="evidence" value="ECO:0007669"/>
    <property type="project" value="TreeGrafter"/>
</dbReference>
<dbReference type="PANTHER" id="PTHR18934:SF99">
    <property type="entry name" value="ATP-DEPENDENT RNA HELICASE DHX37-RELATED"/>
    <property type="match status" value="1"/>
</dbReference>
<dbReference type="eggNOG" id="KOG0926">
    <property type="taxonomic scope" value="Eukaryota"/>
</dbReference>
<evidence type="ECO:0000259" key="9">
    <source>
        <dbReference type="PROSITE" id="PS51194"/>
    </source>
</evidence>
<dbReference type="FunCoup" id="Q4N7X2">
    <property type="interactions" value="14"/>
</dbReference>
<reference evidence="10 11" key="1">
    <citation type="journal article" date="2005" name="Science">
        <title>Genome sequence of Theileria parva, a bovine pathogen that transforms lymphocytes.</title>
        <authorList>
            <person name="Gardner M.J."/>
            <person name="Bishop R."/>
            <person name="Shah T."/>
            <person name="de Villiers E.P."/>
            <person name="Carlton J.M."/>
            <person name="Hall N."/>
            <person name="Ren Q."/>
            <person name="Paulsen I.T."/>
            <person name="Pain A."/>
            <person name="Berriman M."/>
            <person name="Wilson R.J.M."/>
            <person name="Sato S."/>
            <person name="Ralph S.A."/>
            <person name="Mann D.J."/>
            <person name="Xiong Z."/>
            <person name="Shallom S.J."/>
            <person name="Weidman J."/>
            <person name="Jiang L."/>
            <person name="Lynn J."/>
            <person name="Weaver B."/>
            <person name="Shoaibi A."/>
            <person name="Domingo A.R."/>
            <person name="Wasawo D."/>
            <person name="Crabtree J."/>
            <person name="Wortman J.R."/>
            <person name="Haas B."/>
            <person name="Angiuoli S.V."/>
            <person name="Creasy T.H."/>
            <person name="Lu C."/>
            <person name="Suh B."/>
            <person name="Silva J.C."/>
            <person name="Utterback T.R."/>
            <person name="Feldblyum T.V."/>
            <person name="Pertea M."/>
            <person name="Allen J."/>
            <person name="Nierman W.C."/>
            <person name="Taracha E.L.N."/>
            <person name="Salzberg S.L."/>
            <person name="White O.R."/>
            <person name="Fitzhugh H.A."/>
            <person name="Morzaria S."/>
            <person name="Venter J.C."/>
            <person name="Fraser C.M."/>
            <person name="Nene V."/>
        </authorList>
    </citation>
    <scope>NUCLEOTIDE SEQUENCE [LARGE SCALE GENOMIC DNA]</scope>
    <source>
        <strain evidence="10 11">Muguga</strain>
    </source>
</reference>
<dbReference type="KEGG" id="tpv:TP01_0698"/>
<evidence type="ECO:0000259" key="7">
    <source>
        <dbReference type="PROSITE" id="PS50192"/>
    </source>
</evidence>
<dbReference type="SUPFAM" id="SSF58038">
    <property type="entry name" value="SNARE fusion complex"/>
    <property type="match status" value="1"/>
</dbReference>
<evidence type="ECO:0000256" key="6">
    <source>
        <dbReference type="SAM" id="MobiDB-lite"/>
    </source>
</evidence>
<dbReference type="SUPFAM" id="SSF52540">
    <property type="entry name" value="P-loop containing nucleoside triphosphate hydrolases"/>
    <property type="match status" value="1"/>
</dbReference>
<dbReference type="VEuPathDB" id="PiroplasmaDB:TpMuguga_01g00698"/>
<dbReference type="PANTHER" id="PTHR18934">
    <property type="entry name" value="ATP-DEPENDENT RNA HELICASE"/>
    <property type="match status" value="1"/>
</dbReference>
<feature type="compositionally biased region" description="Acidic residues" evidence="6">
    <location>
        <begin position="232"/>
        <end position="248"/>
    </location>
</feature>
<dbReference type="PROSITE" id="PS51192">
    <property type="entry name" value="HELICASE_ATP_BIND_1"/>
    <property type="match status" value="1"/>
</dbReference>
<proteinExistence type="inferred from homology"/>
<dbReference type="GO" id="GO:0004386">
    <property type="term" value="F:helicase activity"/>
    <property type="evidence" value="ECO:0007669"/>
    <property type="project" value="UniProtKB-KW"/>
</dbReference>
<evidence type="ECO:0000256" key="2">
    <source>
        <dbReference type="ARBA" id="ARBA00022741"/>
    </source>
</evidence>
<dbReference type="GO" id="GO:0005524">
    <property type="term" value="F:ATP binding"/>
    <property type="evidence" value="ECO:0007669"/>
    <property type="project" value="UniProtKB-KW"/>
</dbReference>
<dbReference type="Pfam" id="PF00271">
    <property type="entry name" value="Helicase_C"/>
    <property type="match status" value="1"/>
</dbReference>
<evidence type="ECO:0000313" key="10">
    <source>
        <dbReference type="EMBL" id="EAN33936.1"/>
    </source>
</evidence>
<dbReference type="Gene3D" id="1.10.10.2130">
    <property type="entry name" value="DEAH helicase family, winged-helix domain"/>
    <property type="match status" value="1"/>
</dbReference>
<accession>Q4N7X2</accession>
<evidence type="ECO:0000256" key="5">
    <source>
        <dbReference type="ARBA" id="ARBA00022840"/>
    </source>
</evidence>
<comment type="similarity">
    <text evidence="1">Belongs to the DEAD box helicase family. DEAH subfamily.</text>
</comment>
<evidence type="ECO:0000256" key="3">
    <source>
        <dbReference type="ARBA" id="ARBA00022801"/>
    </source>
</evidence>
<dbReference type="InterPro" id="IPR042035">
    <property type="entry name" value="DEAH_win-hel_dom"/>
</dbReference>
<dbReference type="PROSITE" id="PS51194">
    <property type="entry name" value="HELICASE_CTER"/>
    <property type="match status" value="1"/>
</dbReference>
<evidence type="ECO:0000256" key="4">
    <source>
        <dbReference type="ARBA" id="ARBA00022806"/>
    </source>
</evidence>
<dbReference type="Gene3D" id="3.40.50.300">
    <property type="entry name" value="P-loop containing nucleotide triphosphate hydrolases"/>
    <property type="match status" value="3"/>
</dbReference>
<dbReference type="GO" id="GO:0016787">
    <property type="term" value="F:hydrolase activity"/>
    <property type="evidence" value="ECO:0007669"/>
    <property type="project" value="UniProtKB-KW"/>
</dbReference>
<evidence type="ECO:0000259" key="8">
    <source>
        <dbReference type="PROSITE" id="PS51192"/>
    </source>
</evidence>
<dbReference type="InterPro" id="IPR011545">
    <property type="entry name" value="DEAD/DEAH_box_helicase_dom"/>
</dbReference>
<keyword evidence="4" id="KW-0347">Helicase</keyword>
<dbReference type="GO" id="GO:0003723">
    <property type="term" value="F:RNA binding"/>
    <property type="evidence" value="ECO:0007669"/>
    <property type="project" value="TreeGrafter"/>
</dbReference>
<dbReference type="SMART" id="SM00487">
    <property type="entry name" value="DEXDc"/>
    <property type="match status" value="1"/>
</dbReference>
<keyword evidence="11" id="KW-1185">Reference proteome</keyword>
<dbReference type="OMA" id="NIWPPLD"/>
<dbReference type="SMART" id="SM00490">
    <property type="entry name" value="HELICc"/>
    <property type="match status" value="1"/>
</dbReference>
<dbReference type="PROSITE" id="PS00690">
    <property type="entry name" value="DEAH_ATP_HELICASE"/>
    <property type="match status" value="1"/>
</dbReference>
<dbReference type="InterPro" id="IPR014001">
    <property type="entry name" value="Helicase_ATP-bd"/>
</dbReference>
<gene>
    <name evidence="10" type="ordered locus">TP01_0698</name>
</gene>
<dbReference type="InterPro" id="IPR027417">
    <property type="entry name" value="P-loop_NTPase"/>
</dbReference>
<dbReference type="Proteomes" id="UP000001949">
    <property type="component" value="Unassembled WGS sequence"/>
</dbReference>
<dbReference type="PROSITE" id="PS50192">
    <property type="entry name" value="T_SNARE"/>
    <property type="match status" value="1"/>
</dbReference>
<dbReference type="STRING" id="5875.Q4N7X2"/>
<dbReference type="CDD" id="cd18791">
    <property type="entry name" value="SF2_C_RHA"/>
    <property type="match status" value="1"/>
</dbReference>
<feature type="domain" description="Helicase ATP-binding" evidence="8">
    <location>
        <begin position="336"/>
        <end position="555"/>
    </location>
</feature>
<dbReference type="CDD" id="cd15841">
    <property type="entry name" value="SNARE_Qc"/>
    <property type="match status" value="1"/>
</dbReference>
<dbReference type="InterPro" id="IPR000727">
    <property type="entry name" value="T_SNARE_dom"/>
</dbReference>
<sequence length="1365" mass="155429">MVDLWDTDLQNAKALIRSANECANIYTSQTDKAETLKCLTIIRAKVASLKRVNHCYRMIFTIFQTINNLEMSLLDMDSSNLSSQVIHNRRRDLDEVIYSFRSLELILKNSNPDLTHIQPNSTRLNESDLREMSTSEFKYYRDTMIKIQDDELDLLDSSASSIKNISTNIRDEVNLHTRLLGDVSESMDYTNSFVNRNRERFNNIILRDSKALIKSLQQKNNKKKPKNLNTEPQEEEAVDNSSVDDEIQREESLDELTTEDLLEPEPSVNSNVLPENYNFSEPPAKSAPTTSDTVNVNLHTVEYKQPEYKSVLVERDGEVDLRRRKLPCCMMEQEIIDAIRNNDIVLITGDTGTGKSTQIPQFLYENGFCGGESIIGVTQTRRVACIAIAKQISLELNSSTLVGYQIRYDKMFNRNCKIKLMTDGILLNHLKSDILLTGFSVIIIDEAHERRVNSDILIGLLSQIVKLRRQLYNQHNKLPLKYFLPTTHFHTFHIIYTILHYLTLFTLFYTILHNFTLFTQFLHINLICRLVIMSATIRKEDFLENEIFRGIKHVHITSGKLNYTVHYNKTTPVDYLLEAKKKILQIHKKLPQGSILVFLTGKHELYTLKSLLSGVNTGYIPPQETAHNTTENSNTTGDPVDGEIFELEDESEDLEVDLGELDDKTLGSDEQHSDTDERIEYELNVLTENYKKSVDCEWLGSDSQGKLTIKILHASQSNQQQMECFMLPKENERIVILSTNVAETSITLPNIRYVVDSGKEKRKKYDNVRGFEKFEILNVSKASADQRAGRCGRLGHGHCYRLYTNSIFNNLFPPSSPVEILESNLTSVCLVLISFGINPYNFTFLTRPPKELIDSAILTLYHLDIIKLTIRGGTEENLNLLGDPFKVPPEQHCTPSIDRVDELTITRLGKCVSLIPLDPRYAKMIYCVLSKLNHIKESIRPNFLSVSFIVISALSHNNTLFTHDSGDISSGKYANDVEMLMCVLCDYSVSEEKNAFSSRNSPNQKLNSLNQKLISEVFLQANQLFEIISAQFNSLKHISQLNVLNSKLQKLKNLEMKILVECVIECLVDKIAVGVRYLTPDSKSKGYKCAQMPNETVYLKNSKHNYEIVAYNYLMSQPTHSVTVNTAVTNTGTGNTAVTNTGTGNTAVSNTVTANTARTNTGDTIKDDKIRMYNVVEVNAAHLAMLSSSLIVSKEVEKSPKPVYADGKVFAYAKQYYKPLDYPLTISKIQLNSHPLVFRAFAEAFCFGLVYAKLAEFTPLLTCASEDFYKPLKLNSALYNFIKSIASRSVCDRETFEREFSRDNKFLFKQYTNLLRRQYEPKKLLSIYQSLLIYYTIGNLRICGKIGNLRICGKIGNFENLCKNR</sequence>
<feature type="region of interest" description="Disordered" evidence="6">
    <location>
        <begin position="217"/>
        <end position="248"/>
    </location>
</feature>
<dbReference type="GO" id="GO:0005730">
    <property type="term" value="C:nucleolus"/>
    <property type="evidence" value="ECO:0007669"/>
    <property type="project" value="TreeGrafter"/>
</dbReference>
<keyword evidence="5" id="KW-0067">ATP-binding</keyword>
<dbReference type="Gene3D" id="1.20.5.110">
    <property type="match status" value="1"/>
</dbReference>
<protein>
    <recommendedName>
        <fullName evidence="12">ATP-dependent RNA helicase</fullName>
    </recommendedName>
</protein>
<dbReference type="InterPro" id="IPR001650">
    <property type="entry name" value="Helicase_C-like"/>
</dbReference>
<keyword evidence="3" id="KW-0378">Hydrolase</keyword>